<dbReference type="PANTHER" id="PTHR21310:SF15">
    <property type="entry name" value="AMINOGLYCOSIDE PHOSPHOTRANSFERASE DOMAIN-CONTAINING PROTEIN"/>
    <property type="match status" value="1"/>
</dbReference>
<dbReference type="HOGENOM" id="CLU_021768_3_2_1"/>
<keyword evidence="3" id="KW-1185">Reference proteome</keyword>
<comment type="caution">
    <text evidence="2">The sequence shown here is derived from an EMBL/GenBank/DDBJ whole genome shotgun (WGS) entry which is preliminary data.</text>
</comment>
<dbReference type="SUPFAM" id="SSF56112">
    <property type="entry name" value="Protein kinase-like (PK-like)"/>
    <property type="match status" value="1"/>
</dbReference>
<dbReference type="Gene3D" id="3.90.1200.10">
    <property type="match status" value="1"/>
</dbReference>
<name>A0A060SPY0_PYCCI</name>
<dbReference type="Proteomes" id="UP000029665">
    <property type="component" value="Unassembled WGS sequence"/>
</dbReference>
<evidence type="ECO:0000313" key="3">
    <source>
        <dbReference type="Proteomes" id="UP000029665"/>
    </source>
</evidence>
<protein>
    <recommendedName>
        <fullName evidence="1">Aminoglycoside phosphotransferase domain-containing protein</fullName>
    </recommendedName>
</protein>
<proteinExistence type="predicted"/>
<dbReference type="InterPro" id="IPR051678">
    <property type="entry name" value="AGP_Transferase"/>
</dbReference>
<sequence>MQKIATYVDQLRAIPQPPPTPGSNLPLSGWIGSPLGHAFRDFAMTQASFSFGPFASQRAFYDWRVSRFREIGNRHQPTAARIAQISQTMPCTHPIVFTHGDINRRNVLVRVHGNGPDDIEVTAILDWEQAGWRPIYWESFKWLFEDGSTPGWAEFGTTQIGAQYEAAVALEFELQSISGYIPS</sequence>
<dbReference type="Pfam" id="PF01636">
    <property type="entry name" value="APH"/>
    <property type="match status" value="1"/>
</dbReference>
<evidence type="ECO:0000259" key="1">
    <source>
        <dbReference type="Pfam" id="PF01636"/>
    </source>
</evidence>
<reference evidence="2" key="1">
    <citation type="submission" date="2014-01" db="EMBL/GenBank/DDBJ databases">
        <title>The genome of the white-rot fungus Pycnoporus cinnabarinus: a basidiomycete model with a versatile arsenal for lignocellulosic biomass breakdown.</title>
        <authorList>
            <person name="Levasseur A."/>
            <person name="Lomascolo A."/>
            <person name="Ruiz-Duenas F.J."/>
            <person name="Uzan E."/>
            <person name="Piumi F."/>
            <person name="Kues U."/>
            <person name="Ram A.F.J."/>
            <person name="Murat C."/>
            <person name="Haon M."/>
            <person name="Benoit I."/>
            <person name="Arfi Y."/>
            <person name="Chevret D."/>
            <person name="Drula E."/>
            <person name="Kwon M.J."/>
            <person name="Gouret P."/>
            <person name="Lesage-Meessen L."/>
            <person name="Lombard V."/>
            <person name="Mariette J."/>
            <person name="Noirot C."/>
            <person name="Park J."/>
            <person name="Patyshakuliyeva A."/>
            <person name="Wieneger R.A.B."/>
            <person name="Wosten H.A.B."/>
            <person name="Martin F."/>
            <person name="Coutinho P.M."/>
            <person name="de Vries R."/>
            <person name="Martinez A.T."/>
            <person name="Klopp C."/>
            <person name="Pontarotti P."/>
            <person name="Henrissat B."/>
            <person name="Record E."/>
        </authorList>
    </citation>
    <scope>NUCLEOTIDE SEQUENCE [LARGE SCALE GENOMIC DNA]</scope>
    <source>
        <strain evidence="2">BRFM137</strain>
    </source>
</reference>
<evidence type="ECO:0000313" key="2">
    <source>
        <dbReference type="EMBL" id="CDO76607.1"/>
    </source>
</evidence>
<dbReference type="AlphaFoldDB" id="A0A060SPY0"/>
<dbReference type="OrthoDB" id="5404599at2759"/>
<dbReference type="PANTHER" id="PTHR21310">
    <property type="entry name" value="AMINOGLYCOSIDE PHOSPHOTRANSFERASE-RELATED-RELATED"/>
    <property type="match status" value="1"/>
</dbReference>
<dbReference type="EMBL" id="CCBP010000392">
    <property type="protein sequence ID" value="CDO76607.1"/>
    <property type="molecule type" value="Genomic_DNA"/>
</dbReference>
<feature type="domain" description="Aminoglycoside phosphotransferase" evidence="1">
    <location>
        <begin position="61"/>
        <end position="159"/>
    </location>
</feature>
<accession>A0A060SPY0</accession>
<dbReference type="STRING" id="5643.A0A060SPY0"/>
<dbReference type="InterPro" id="IPR011009">
    <property type="entry name" value="Kinase-like_dom_sf"/>
</dbReference>
<dbReference type="InterPro" id="IPR002575">
    <property type="entry name" value="Aminoglycoside_PTrfase"/>
</dbReference>
<organism evidence="2 3">
    <name type="scientific">Pycnoporus cinnabarinus</name>
    <name type="common">Cinnabar-red polypore</name>
    <name type="synonym">Trametes cinnabarina</name>
    <dbReference type="NCBI Taxonomy" id="5643"/>
    <lineage>
        <taxon>Eukaryota</taxon>
        <taxon>Fungi</taxon>
        <taxon>Dikarya</taxon>
        <taxon>Basidiomycota</taxon>
        <taxon>Agaricomycotina</taxon>
        <taxon>Agaricomycetes</taxon>
        <taxon>Polyporales</taxon>
        <taxon>Polyporaceae</taxon>
        <taxon>Trametes</taxon>
    </lineage>
</organism>
<gene>
    <name evidence="2" type="ORF">BN946_scf184868.g21</name>
</gene>